<evidence type="ECO:0000313" key="3">
    <source>
        <dbReference type="Proteomes" id="UP000886595"/>
    </source>
</evidence>
<dbReference type="OrthoDB" id="7537227at2759"/>
<dbReference type="Pfam" id="PF23005">
    <property type="entry name" value="DUF7032"/>
    <property type="match status" value="1"/>
</dbReference>
<dbReference type="EMBL" id="JAAMPC010000003">
    <property type="protein sequence ID" value="KAG2322891.1"/>
    <property type="molecule type" value="Genomic_DNA"/>
</dbReference>
<dbReference type="PANTHER" id="PTHR46043:SF5">
    <property type="entry name" value="ARM REPEAT SUPERFAMILY PROTEIN"/>
    <property type="match status" value="1"/>
</dbReference>
<organism evidence="2 3">
    <name type="scientific">Brassica carinata</name>
    <name type="common">Ethiopian mustard</name>
    <name type="synonym">Abyssinian cabbage</name>
    <dbReference type="NCBI Taxonomy" id="52824"/>
    <lineage>
        <taxon>Eukaryota</taxon>
        <taxon>Viridiplantae</taxon>
        <taxon>Streptophyta</taxon>
        <taxon>Embryophyta</taxon>
        <taxon>Tracheophyta</taxon>
        <taxon>Spermatophyta</taxon>
        <taxon>Magnoliopsida</taxon>
        <taxon>eudicotyledons</taxon>
        <taxon>Gunneridae</taxon>
        <taxon>Pentapetalae</taxon>
        <taxon>rosids</taxon>
        <taxon>malvids</taxon>
        <taxon>Brassicales</taxon>
        <taxon>Brassicaceae</taxon>
        <taxon>Brassiceae</taxon>
        <taxon>Brassica</taxon>
    </lineage>
</organism>
<reference evidence="2 3" key="1">
    <citation type="submission" date="2020-02" db="EMBL/GenBank/DDBJ databases">
        <authorList>
            <person name="Ma Q."/>
            <person name="Huang Y."/>
            <person name="Song X."/>
            <person name="Pei D."/>
        </authorList>
    </citation>
    <scope>NUCLEOTIDE SEQUENCE [LARGE SCALE GENOMIC DNA]</scope>
    <source>
        <strain evidence="2">Sxm20200214</strain>
        <tissue evidence="2">Leaf</tissue>
    </source>
</reference>
<evidence type="ECO:0000259" key="1">
    <source>
        <dbReference type="Pfam" id="PF23005"/>
    </source>
</evidence>
<name>A0A8X7W3W0_BRACI</name>
<accession>A0A8X7W3W0</accession>
<evidence type="ECO:0000313" key="2">
    <source>
        <dbReference type="EMBL" id="KAG2322891.1"/>
    </source>
</evidence>
<protein>
    <recommendedName>
        <fullName evidence="1">DUF7032 domain-containing protein</fullName>
    </recommendedName>
</protein>
<feature type="domain" description="DUF7032" evidence="1">
    <location>
        <begin position="15"/>
        <end position="123"/>
    </location>
</feature>
<dbReference type="InterPro" id="IPR054296">
    <property type="entry name" value="DUF7032"/>
</dbReference>
<dbReference type="PANTHER" id="PTHR46043">
    <property type="entry name" value="ARM REPEAT SUPERFAMILY PROTEIN"/>
    <property type="match status" value="1"/>
</dbReference>
<dbReference type="Proteomes" id="UP000886595">
    <property type="component" value="Unassembled WGS sequence"/>
</dbReference>
<dbReference type="AlphaFoldDB" id="A0A8X7W3W0"/>
<gene>
    <name evidence="2" type="ORF">Bca52824_016104</name>
</gene>
<comment type="caution">
    <text evidence="2">The sequence shown here is derived from an EMBL/GenBank/DDBJ whole genome shotgun (WGS) entry which is preliminary data.</text>
</comment>
<keyword evidence="3" id="KW-1185">Reference proteome</keyword>
<sequence>MSEETIDESRTSIDKANEAISSLISLSHSIKSFTVKWQLIITKLDDLYSGLAALSNLDDSKHDPSLQSLISTVLTSLTDCYDLAMRCVNAAYSGGKLLMQSDLDVMAASLDRHARSLSRFVTTSPNYPSQVDLCC</sequence>
<proteinExistence type="predicted"/>